<accession>A0AAW2WXZ0</accession>
<protein>
    <recommendedName>
        <fullName evidence="2">Reverse transcriptase domain-containing protein</fullName>
    </recommendedName>
</protein>
<name>A0AAW2WXZ0_9LAMI</name>
<evidence type="ECO:0008006" key="2">
    <source>
        <dbReference type="Google" id="ProtNLM"/>
    </source>
</evidence>
<gene>
    <name evidence="1" type="ORF">Slati_1759200</name>
</gene>
<sequence length="285" mass="32334">MNRGTGHLRNLVDAGMAEDLLQPYTEEEVTKAIFQMGRSKIPEPDGRQGYMALKLDISKAYDKDHLATLRVSDLIDENTHEWNSEFVSSVLWPEDCIVVFGIPVSRLGYYDTIFYHFSKYGLFTVKSAYHLACSLDNSSSSGYSTDDVKHWWKALCQTKKRIRHTSLFIALIPTGDPYLNPDEATIYAHCHLEAFIRQREHSHCLPPSRVPTHWSHSKTRRIKINFDDAVLDQGQAIGIGVIARSSNEQCCAWISRKLAKVAPPKMIEALATRDAVCRQMNFASN</sequence>
<proteinExistence type="predicted"/>
<organism evidence="1">
    <name type="scientific">Sesamum latifolium</name>
    <dbReference type="NCBI Taxonomy" id="2727402"/>
    <lineage>
        <taxon>Eukaryota</taxon>
        <taxon>Viridiplantae</taxon>
        <taxon>Streptophyta</taxon>
        <taxon>Embryophyta</taxon>
        <taxon>Tracheophyta</taxon>
        <taxon>Spermatophyta</taxon>
        <taxon>Magnoliopsida</taxon>
        <taxon>eudicotyledons</taxon>
        <taxon>Gunneridae</taxon>
        <taxon>Pentapetalae</taxon>
        <taxon>asterids</taxon>
        <taxon>lamiids</taxon>
        <taxon>Lamiales</taxon>
        <taxon>Pedaliaceae</taxon>
        <taxon>Sesamum</taxon>
    </lineage>
</organism>
<reference evidence="1" key="2">
    <citation type="journal article" date="2024" name="Plant">
        <title>Genomic evolution and insights into agronomic trait innovations of Sesamum species.</title>
        <authorList>
            <person name="Miao H."/>
            <person name="Wang L."/>
            <person name="Qu L."/>
            <person name="Liu H."/>
            <person name="Sun Y."/>
            <person name="Le M."/>
            <person name="Wang Q."/>
            <person name="Wei S."/>
            <person name="Zheng Y."/>
            <person name="Lin W."/>
            <person name="Duan Y."/>
            <person name="Cao H."/>
            <person name="Xiong S."/>
            <person name="Wang X."/>
            <person name="Wei L."/>
            <person name="Li C."/>
            <person name="Ma Q."/>
            <person name="Ju M."/>
            <person name="Zhao R."/>
            <person name="Li G."/>
            <person name="Mu C."/>
            <person name="Tian Q."/>
            <person name="Mei H."/>
            <person name="Zhang T."/>
            <person name="Gao T."/>
            <person name="Zhang H."/>
        </authorList>
    </citation>
    <scope>NUCLEOTIDE SEQUENCE</scope>
    <source>
        <strain evidence="1">KEN1</strain>
    </source>
</reference>
<reference evidence="1" key="1">
    <citation type="submission" date="2020-06" db="EMBL/GenBank/DDBJ databases">
        <authorList>
            <person name="Li T."/>
            <person name="Hu X."/>
            <person name="Zhang T."/>
            <person name="Song X."/>
            <person name="Zhang H."/>
            <person name="Dai N."/>
            <person name="Sheng W."/>
            <person name="Hou X."/>
            <person name="Wei L."/>
        </authorList>
    </citation>
    <scope>NUCLEOTIDE SEQUENCE</scope>
    <source>
        <strain evidence="1">KEN1</strain>
        <tissue evidence="1">Leaf</tissue>
    </source>
</reference>
<evidence type="ECO:0000313" key="1">
    <source>
        <dbReference type="EMBL" id="KAL0446313.1"/>
    </source>
</evidence>
<dbReference type="EMBL" id="JACGWN010000006">
    <property type="protein sequence ID" value="KAL0446313.1"/>
    <property type="molecule type" value="Genomic_DNA"/>
</dbReference>
<dbReference type="AlphaFoldDB" id="A0AAW2WXZ0"/>
<comment type="caution">
    <text evidence="1">The sequence shown here is derived from an EMBL/GenBank/DDBJ whole genome shotgun (WGS) entry which is preliminary data.</text>
</comment>